<feature type="domain" description="3-hydroxyisobutyrate dehydrogenase-like NAD-binding" evidence="5">
    <location>
        <begin position="169"/>
        <end position="282"/>
    </location>
</feature>
<dbReference type="SUPFAM" id="SSF51735">
    <property type="entry name" value="NAD(P)-binding Rossmann-fold domains"/>
    <property type="match status" value="1"/>
</dbReference>
<dbReference type="SUPFAM" id="SSF48179">
    <property type="entry name" value="6-phosphogluconate dehydrogenase C-terminal domain-like"/>
    <property type="match status" value="1"/>
</dbReference>
<dbReference type="InterPro" id="IPR036291">
    <property type="entry name" value="NAD(P)-bd_dom_sf"/>
</dbReference>
<dbReference type="Pfam" id="PF03446">
    <property type="entry name" value="NAD_binding_2"/>
    <property type="match status" value="1"/>
</dbReference>
<dbReference type="InterPro" id="IPR029154">
    <property type="entry name" value="HIBADH-like_NADP-bd"/>
</dbReference>
<keyword evidence="1" id="KW-0560">Oxidoreductase</keyword>
<dbReference type="InterPro" id="IPR015815">
    <property type="entry name" value="HIBADH-related"/>
</dbReference>
<dbReference type="GO" id="GO:0050661">
    <property type="term" value="F:NADP binding"/>
    <property type="evidence" value="ECO:0007669"/>
    <property type="project" value="InterPro"/>
</dbReference>
<dbReference type="Gene3D" id="3.40.50.720">
    <property type="entry name" value="NAD(P)-binding Rossmann-like Domain"/>
    <property type="match status" value="1"/>
</dbReference>
<dbReference type="PIRSF" id="PIRSF000103">
    <property type="entry name" value="HIBADH"/>
    <property type="match status" value="1"/>
</dbReference>
<keyword evidence="2" id="KW-0520">NAD</keyword>
<feature type="domain" description="6-phosphogluconate dehydrogenase NADP-binding" evidence="4">
    <location>
        <begin position="7"/>
        <end position="166"/>
    </location>
</feature>
<dbReference type="STRING" id="1334022.SAMN04487907_103394"/>
<accession>A0A1I1IJP6</accession>
<dbReference type="GO" id="GO:0051287">
    <property type="term" value="F:NAD binding"/>
    <property type="evidence" value="ECO:0007669"/>
    <property type="project" value="InterPro"/>
</dbReference>
<dbReference type="Gene3D" id="1.10.1040.10">
    <property type="entry name" value="N-(1-d-carboxylethyl)-l-norvaline Dehydrogenase, domain 2"/>
    <property type="match status" value="1"/>
</dbReference>
<name>A0A1I1IJP6_9FLAO</name>
<organism evidence="6 7">
    <name type="scientific">Zunongwangia mangrovi</name>
    <dbReference type="NCBI Taxonomy" id="1334022"/>
    <lineage>
        <taxon>Bacteria</taxon>
        <taxon>Pseudomonadati</taxon>
        <taxon>Bacteroidota</taxon>
        <taxon>Flavobacteriia</taxon>
        <taxon>Flavobacteriales</taxon>
        <taxon>Flavobacteriaceae</taxon>
        <taxon>Zunongwangia</taxon>
    </lineage>
</organism>
<sequence>MTSEKFKIGWIGLGKMGNPMSKQILKAGYPLRVYNRSQEKIKALQSEGATSAKTAKELVEKTDIIFIMVSNDDAVSEIFNQENGIFSAEVKNKIFINASTISPELSVSLSKELIEKSSNYLDAPVSGSVKQAEDVTLVSIVGGEQSIFERVKPVLEAYSKKAILVGKNGVGNSAKLAVNTYLGILTLGLAEIIKFSRKKNVKTEDLMEILNNSALGSTFGKIKGEAAINENYNAAFTLEHLTKDLRLAQNSGFNQPVGNAAYQTFSNAEAELGAEDVIAIIKKLS</sequence>
<dbReference type="PANTHER" id="PTHR43580">
    <property type="entry name" value="OXIDOREDUCTASE GLYR1-RELATED"/>
    <property type="match status" value="1"/>
</dbReference>
<dbReference type="PANTHER" id="PTHR43580:SF2">
    <property type="entry name" value="CYTOKINE-LIKE NUCLEAR FACTOR N-PAC"/>
    <property type="match status" value="1"/>
</dbReference>
<dbReference type="GO" id="GO:0016491">
    <property type="term" value="F:oxidoreductase activity"/>
    <property type="evidence" value="ECO:0007669"/>
    <property type="project" value="UniProtKB-KW"/>
</dbReference>
<gene>
    <name evidence="6" type="ORF">SAMN04487907_103394</name>
</gene>
<feature type="active site" evidence="3">
    <location>
        <position position="175"/>
    </location>
</feature>
<dbReference type="InterPro" id="IPR051265">
    <property type="entry name" value="HIBADH-related_NP60_sf"/>
</dbReference>
<dbReference type="InterPro" id="IPR008927">
    <property type="entry name" value="6-PGluconate_DH-like_C_sf"/>
</dbReference>
<evidence type="ECO:0000256" key="3">
    <source>
        <dbReference type="PIRSR" id="PIRSR000103-1"/>
    </source>
</evidence>
<reference evidence="7" key="1">
    <citation type="submission" date="2016-10" db="EMBL/GenBank/DDBJ databases">
        <authorList>
            <person name="Varghese N."/>
            <person name="Submissions S."/>
        </authorList>
    </citation>
    <scope>NUCLEOTIDE SEQUENCE [LARGE SCALE GENOMIC DNA]</scope>
    <source>
        <strain evidence="7">DSM 24499</strain>
    </source>
</reference>
<dbReference type="EMBL" id="FOKV01000003">
    <property type="protein sequence ID" value="SFC34003.1"/>
    <property type="molecule type" value="Genomic_DNA"/>
</dbReference>
<evidence type="ECO:0000313" key="7">
    <source>
        <dbReference type="Proteomes" id="UP000199438"/>
    </source>
</evidence>
<evidence type="ECO:0000313" key="6">
    <source>
        <dbReference type="EMBL" id="SFC34003.1"/>
    </source>
</evidence>
<dbReference type="Proteomes" id="UP000199438">
    <property type="component" value="Unassembled WGS sequence"/>
</dbReference>
<evidence type="ECO:0000259" key="4">
    <source>
        <dbReference type="Pfam" id="PF03446"/>
    </source>
</evidence>
<dbReference type="OrthoDB" id="9786703at2"/>
<evidence type="ECO:0000256" key="2">
    <source>
        <dbReference type="ARBA" id="ARBA00023027"/>
    </source>
</evidence>
<dbReference type="Pfam" id="PF14833">
    <property type="entry name" value="NAD_binding_11"/>
    <property type="match status" value="1"/>
</dbReference>
<dbReference type="RefSeq" id="WP_092542275.1">
    <property type="nucleotide sequence ID" value="NZ_FOKV01000003.1"/>
</dbReference>
<proteinExistence type="predicted"/>
<keyword evidence="7" id="KW-1185">Reference proteome</keyword>
<protein>
    <submittedName>
        <fullName evidence="6">3-hydroxyisobutyrate dehydrogenase</fullName>
    </submittedName>
</protein>
<dbReference type="AlphaFoldDB" id="A0A1I1IJP6"/>
<dbReference type="InterPro" id="IPR006115">
    <property type="entry name" value="6PGDH_NADP-bd"/>
</dbReference>
<evidence type="ECO:0000259" key="5">
    <source>
        <dbReference type="Pfam" id="PF14833"/>
    </source>
</evidence>
<dbReference type="InterPro" id="IPR013328">
    <property type="entry name" value="6PGD_dom2"/>
</dbReference>
<evidence type="ECO:0000256" key="1">
    <source>
        <dbReference type="ARBA" id="ARBA00023002"/>
    </source>
</evidence>